<dbReference type="STRING" id="321339.SAMN05444340_101169"/>
<proteinExistence type="predicted"/>
<dbReference type="GO" id="GO:0005524">
    <property type="term" value="F:ATP binding"/>
    <property type="evidence" value="ECO:0007669"/>
    <property type="project" value="UniProtKB-KW"/>
</dbReference>
<dbReference type="AlphaFoldDB" id="A0A1H3F665"/>
<keyword evidence="6 11" id="KW-0418">Kinase</keyword>
<evidence type="ECO:0000313" key="12">
    <source>
        <dbReference type="Proteomes" id="UP000199286"/>
    </source>
</evidence>
<evidence type="ECO:0000256" key="6">
    <source>
        <dbReference type="ARBA" id="ARBA00022777"/>
    </source>
</evidence>
<reference evidence="11 12" key="1">
    <citation type="submission" date="2016-10" db="EMBL/GenBank/DDBJ databases">
        <authorList>
            <person name="de Groot N.N."/>
        </authorList>
    </citation>
    <scope>NUCLEOTIDE SEQUENCE [LARGE SCALE GENOMIC DNA]</scope>
    <source>
        <strain evidence="11 12">DSM 26880</strain>
    </source>
</reference>
<evidence type="ECO:0000256" key="3">
    <source>
        <dbReference type="ARBA" id="ARBA00022553"/>
    </source>
</evidence>
<dbReference type="InterPro" id="IPR003594">
    <property type="entry name" value="HATPase_dom"/>
</dbReference>
<keyword evidence="12" id="KW-1185">Reference proteome</keyword>
<dbReference type="InterPro" id="IPR011495">
    <property type="entry name" value="Sig_transdc_His_kin_sub2_dim/P"/>
</dbReference>
<evidence type="ECO:0000256" key="2">
    <source>
        <dbReference type="ARBA" id="ARBA00012438"/>
    </source>
</evidence>
<dbReference type="PANTHER" id="PTHR41523">
    <property type="entry name" value="TWO-COMPONENT SYSTEM SENSOR PROTEIN"/>
    <property type="match status" value="1"/>
</dbReference>
<comment type="catalytic activity">
    <reaction evidence="1">
        <text>ATP + protein L-histidine = ADP + protein N-phospho-L-histidine.</text>
        <dbReference type="EC" id="2.7.13.3"/>
    </reaction>
</comment>
<dbReference type="Proteomes" id="UP000199286">
    <property type="component" value="Unassembled WGS sequence"/>
</dbReference>
<dbReference type="GO" id="GO:0004673">
    <property type="term" value="F:protein histidine kinase activity"/>
    <property type="evidence" value="ECO:0007669"/>
    <property type="project" value="UniProtKB-EC"/>
</dbReference>
<keyword evidence="4" id="KW-0808">Transferase</keyword>
<organism evidence="11 12">
    <name type="scientific">Citreimonas salinaria</name>
    <dbReference type="NCBI Taxonomy" id="321339"/>
    <lineage>
        <taxon>Bacteria</taxon>
        <taxon>Pseudomonadati</taxon>
        <taxon>Pseudomonadota</taxon>
        <taxon>Alphaproteobacteria</taxon>
        <taxon>Rhodobacterales</taxon>
        <taxon>Roseobacteraceae</taxon>
        <taxon>Citreimonas</taxon>
    </lineage>
</organism>
<sequence>MMSDRVAGLALADHPVPTLVTSLGGEIRYANKAALSALGLGELDPCHPPLLDEWATLRGTDLGEMLAMAAASSNWLPLRLQRGEDTLHLRARGLPAGDGARPAVLMTAAANATADFRTHSQQIRKLNEQLALHRRTEAKLKASVEASEILKRELVHRVKNNLSIMSALLRTEARSAQDGAISAALLEASGRIMSISVVHEILDEAGHADEIDLKTVLTLLVDRVRESICPAHVTLRAQVCPVSANINKALPVALLVNELITNAIKHAFEGRAAGRIDVTLRRRPGGCRLQVSDDGIGMLPDAHGVQRRPRIVTALADQLGAERTCVVEGGTEWTIDFSL</sequence>
<evidence type="ECO:0000259" key="10">
    <source>
        <dbReference type="Pfam" id="PF07568"/>
    </source>
</evidence>
<protein>
    <recommendedName>
        <fullName evidence="2">histidine kinase</fullName>
        <ecNumber evidence="2">2.7.13.3</ecNumber>
    </recommendedName>
</protein>
<evidence type="ECO:0000256" key="7">
    <source>
        <dbReference type="ARBA" id="ARBA00022840"/>
    </source>
</evidence>
<evidence type="ECO:0000259" key="9">
    <source>
        <dbReference type="Pfam" id="PF02518"/>
    </source>
</evidence>
<name>A0A1H3F665_9RHOB</name>
<evidence type="ECO:0000256" key="8">
    <source>
        <dbReference type="SAM" id="Coils"/>
    </source>
</evidence>
<feature type="domain" description="Histidine kinase/HSP90-like ATPase" evidence="9">
    <location>
        <begin position="251"/>
        <end position="304"/>
    </location>
</feature>
<accession>A0A1H3F665</accession>
<dbReference type="PANTHER" id="PTHR41523:SF8">
    <property type="entry name" value="ETHYLENE RESPONSE SENSOR PROTEIN"/>
    <property type="match status" value="1"/>
</dbReference>
<dbReference type="Pfam" id="PF02518">
    <property type="entry name" value="HATPase_c"/>
    <property type="match status" value="1"/>
</dbReference>
<dbReference type="EMBL" id="FNPF01000001">
    <property type="protein sequence ID" value="SDX85649.1"/>
    <property type="molecule type" value="Genomic_DNA"/>
</dbReference>
<keyword evidence="8" id="KW-0175">Coiled coil</keyword>
<dbReference type="Gene3D" id="3.30.565.10">
    <property type="entry name" value="Histidine kinase-like ATPase, C-terminal domain"/>
    <property type="match status" value="1"/>
</dbReference>
<evidence type="ECO:0000256" key="1">
    <source>
        <dbReference type="ARBA" id="ARBA00000085"/>
    </source>
</evidence>
<keyword evidence="3" id="KW-0597">Phosphoprotein</keyword>
<keyword evidence="5" id="KW-0547">Nucleotide-binding</keyword>
<keyword evidence="7" id="KW-0067">ATP-binding</keyword>
<dbReference type="EC" id="2.7.13.3" evidence="2"/>
<feature type="domain" description="Signal transduction histidine kinase subgroup 2 dimerisation and phosphoacceptor" evidence="10">
    <location>
        <begin position="153"/>
        <end position="227"/>
    </location>
</feature>
<dbReference type="Pfam" id="PF07568">
    <property type="entry name" value="HisKA_2"/>
    <property type="match status" value="1"/>
</dbReference>
<dbReference type="InterPro" id="IPR036890">
    <property type="entry name" value="HATPase_C_sf"/>
</dbReference>
<feature type="coiled-coil region" evidence="8">
    <location>
        <begin position="109"/>
        <end position="143"/>
    </location>
</feature>
<evidence type="ECO:0000313" key="11">
    <source>
        <dbReference type="EMBL" id="SDX85649.1"/>
    </source>
</evidence>
<gene>
    <name evidence="11" type="ORF">SAMN05444340_101169</name>
</gene>
<dbReference type="SUPFAM" id="SSF55874">
    <property type="entry name" value="ATPase domain of HSP90 chaperone/DNA topoisomerase II/histidine kinase"/>
    <property type="match status" value="1"/>
</dbReference>
<evidence type="ECO:0000256" key="4">
    <source>
        <dbReference type="ARBA" id="ARBA00022679"/>
    </source>
</evidence>
<evidence type="ECO:0000256" key="5">
    <source>
        <dbReference type="ARBA" id="ARBA00022741"/>
    </source>
</evidence>